<proteinExistence type="predicted"/>
<organism evidence="2 3">
    <name type="scientific">Mauremys mutica</name>
    <name type="common">yellowpond turtle</name>
    <dbReference type="NCBI Taxonomy" id="74926"/>
    <lineage>
        <taxon>Eukaryota</taxon>
        <taxon>Metazoa</taxon>
        <taxon>Chordata</taxon>
        <taxon>Craniata</taxon>
        <taxon>Vertebrata</taxon>
        <taxon>Euteleostomi</taxon>
        <taxon>Archelosauria</taxon>
        <taxon>Testudinata</taxon>
        <taxon>Testudines</taxon>
        <taxon>Cryptodira</taxon>
        <taxon>Durocryptodira</taxon>
        <taxon>Testudinoidea</taxon>
        <taxon>Geoemydidae</taxon>
        <taxon>Geoemydinae</taxon>
        <taxon>Mauremys</taxon>
    </lineage>
</organism>
<gene>
    <name evidence="2" type="ORF">KIL84_009940</name>
</gene>
<sequence length="96" mass="10636">MMLSILQADPNSAGEFTCAYEETMNGRWSLAVNVTVTAHSYYWVRDLAVGGSFFTINGLIFLIFHLCRVSLITAVSLISPNLFSVIADDTFPPMVR</sequence>
<keyword evidence="1" id="KW-0812">Transmembrane</keyword>
<keyword evidence="1" id="KW-1133">Transmembrane helix</keyword>
<reference evidence="2" key="1">
    <citation type="submission" date="2021-09" db="EMBL/GenBank/DDBJ databases">
        <title>The genome of Mauremys mutica provides insights into the evolution of semi-aquatic lifestyle.</title>
        <authorList>
            <person name="Gong S."/>
            <person name="Gao Y."/>
        </authorList>
    </citation>
    <scope>NUCLEOTIDE SEQUENCE</scope>
    <source>
        <strain evidence="2">MM-2020</strain>
        <tissue evidence="2">Muscle</tissue>
    </source>
</reference>
<feature type="transmembrane region" description="Helical" evidence="1">
    <location>
        <begin position="47"/>
        <end position="67"/>
    </location>
</feature>
<accession>A0A9D3XLS9</accession>
<name>A0A9D3XLS9_9SAUR</name>
<comment type="caution">
    <text evidence="2">The sequence shown here is derived from an EMBL/GenBank/DDBJ whole genome shotgun (WGS) entry which is preliminary data.</text>
</comment>
<dbReference type="AlphaFoldDB" id="A0A9D3XLS9"/>
<evidence type="ECO:0000313" key="2">
    <source>
        <dbReference type="EMBL" id="KAH1182186.1"/>
    </source>
</evidence>
<evidence type="ECO:0000313" key="3">
    <source>
        <dbReference type="Proteomes" id="UP000827986"/>
    </source>
</evidence>
<dbReference type="EMBL" id="JAHDVG010000467">
    <property type="protein sequence ID" value="KAH1182186.1"/>
    <property type="molecule type" value="Genomic_DNA"/>
</dbReference>
<dbReference type="Proteomes" id="UP000827986">
    <property type="component" value="Unassembled WGS sequence"/>
</dbReference>
<keyword evidence="1" id="KW-0472">Membrane</keyword>
<evidence type="ECO:0000256" key="1">
    <source>
        <dbReference type="SAM" id="Phobius"/>
    </source>
</evidence>
<protein>
    <submittedName>
        <fullName evidence="2">Uncharacterized protein</fullName>
    </submittedName>
</protein>
<keyword evidence="3" id="KW-1185">Reference proteome</keyword>